<evidence type="ECO:0000313" key="2">
    <source>
        <dbReference type="Proteomes" id="UP001218218"/>
    </source>
</evidence>
<protein>
    <submittedName>
        <fullName evidence="1">Uncharacterized protein</fullName>
    </submittedName>
</protein>
<dbReference type="Proteomes" id="UP001218218">
    <property type="component" value="Unassembled WGS sequence"/>
</dbReference>
<reference evidence="1" key="1">
    <citation type="submission" date="2023-03" db="EMBL/GenBank/DDBJ databases">
        <title>Massive genome expansion in bonnet fungi (Mycena s.s.) driven by repeated elements and novel gene families across ecological guilds.</title>
        <authorList>
            <consortium name="Lawrence Berkeley National Laboratory"/>
            <person name="Harder C.B."/>
            <person name="Miyauchi S."/>
            <person name="Viragh M."/>
            <person name="Kuo A."/>
            <person name="Thoen E."/>
            <person name="Andreopoulos B."/>
            <person name="Lu D."/>
            <person name="Skrede I."/>
            <person name="Drula E."/>
            <person name="Henrissat B."/>
            <person name="Morin E."/>
            <person name="Kohler A."/>
            <person name="Barry K."/>
            <person name="LaButti K."/>
            <person name="Morin E."/>
            <person name="Salamov A."/>
            <person name="Lipzen A."/>
            <person name="Mereny Z."/>
            <person name="Hegedus B."/>
            <person name="Baldrian P."/>
            <person name="Stursova M."/>
            <person name="Weitz H."/>
            <person name="Taylor A."/>
            <person name="Grigoriev I.V."/>
            <person name="Nagy L.G."/>
            <person name="Martin F."/>
            <person name="Kauserud H."/>
        </authorList>
    </citation>
    <scope>NUCLEOTIDE SEQUENCE</scope>
    <source>
        <strain evidence="1">CBHHK002</strain>
    </source>
</reference>
<gene>
    <name evidence="1" type="ORF">DFH08DRAFT_147979</name>
</gene>
<dbReference type="EMBL" id="JARIHO010000017">
    <property type="protein sequence ID" value="KAJ7348292.1"/>
    <property type="molecule type" value="Genomic_DNA"/>
</dbReference>
<evidence type="ECO:0000313" key="1">
    <source>
        <dbReference type="EMBL" id="KAJ7348292.1"/>
    </source>
</evidence>
<organism evidence="1 2">
    <name type="scientific">Mycena albidolilacea</name>
    <dbReference type="NCBI Taxonomy" id="1033008"/>
    <lineage>
        <taxon>Eukaryota</taxon>
        <taxon>Fungi</taxon>
        <taxon>Dikarya</taxon>
        <taxon>Basidiomycota</taxon>
        <taxon>Agaricomycotina</taxon>
        <taxon>Agaricomycetes</taxon>
        <taxon>Agaricomycetidae</taxon>
        <taxon>Agaricales</taxon>
        <taxon>Marasmiineae</taxon>
        <taxon>Mycenaceae</taxon>
        <taxon>Mycena</taxon>
    </lineage>
</organism>
<name>A0AAD7A3R5_9AGAR</name>
<accession>A0AAD7A3R5</accession>
<proteinExistence type="predicted"/>
<dbReference type="AlphaFoldDB" id="A0AAD7A3R5"/>
<keyword evidence="2" id="KW-1185">Reference proteome</keyword>
<comment type="caution">
    <text evidence="1">The sequence shown here is derived from an EMBL/GenBank/DDBJ whole genome shotgun (WGS) entry which is preliminary data.</text>
</comment>
<sequence>MMWQCEKRLGRLIRVYCTDISTVLSHLDPYDTNEKRMQTYTSTTPGTWTSPSCTYALGAMSRCCSPPYFLLLLLVISSSVVGVAREVILGANWVFDGVDSGRRRNGDTHRFRRVTAVIRNTSEKEGALRLIQCVAHQSVGPRWLRKDDGRCGRLFDDLPRLACRGQARQIKETVLMEVA</sequence>